<dbReference type="PANTHER" id="PTHR24279:SF120">
    <property type="entry name" value="CYTOCHROME P450"/>
    <property type="match status" value="1"/>
</dbReference>
<reference evidence="11" key="1">
    <citation type="submission" date="2016-11" db="UniProtKB">
        <authorList>
            <consortium name="WormBaseParasite"/>
        </authorList>
    </citation>
    <scope>IDENTIFICATION</scope>
</reference>
<comment type="cofactor">
    <cofactor evidence="1 8">
        <name>heme</name>
        <dbReference type="ChEBI" id="CHEBI:30413"/>
    </cofactor>
</comment>
<keyword evidence="6 8" id="KW-0408">Iron</keyword>
<evidence type="ECO:0000256" key="5">
    <source>
        <dbReference type="ARBA" id="ARBA00023002"/>
    </source>
</evidence>
<dbReference type="Proteomes" id="UP000095287">
    <property type="component" value="Unplaced"/>
</dbReference>
<dbReference type="GO" id="GO:0016705">
    <property type="term" value="F:oxidoreductase activity, acting on paired donors, with incorporation or reduction of molecular oxygen"/>
    <property type="evidence" value="ECO:0007669"/>
    <property type="project" value="InterPro"/>
</dbReference>
<evidence type="ECO:0000256" key="8">
    <source>
        <dbReference type="PIRSR" id="PIRSR602401-1"/>
    </source>
</evidence>
<dbReference type="FunFam" id="1.10.630.10:FF:000006">
    <property type="entry name" value="Cytochrome P450 302a1, mitochondrial"/>
    <property type="match status" value="1"/>
</dbReference>
<evidence type="ECO:0000313" key="10">
    <source>
        <dbReference type="Proteomes" id="UP000095287"/>
    </source>
</evidence>
<dbReference type="Pfam" id="PF00067">
    <property type="entry name" value="p450"/>
    <property type="match status" value="1"/>
</dbReference>
<evidence type="ECO:0000256" key="2">
    <source>
        <dbReference type="ARBA" id="ARBA00010617"/>
    </source>
</evidence>
<sequence>MLVRVAAVRGLCTRTAEGGAVLPFEKIPGPRKHRLVGNLPYFRTGGRTIPTLAKSLQQLNAEFGPIVKTDFGWDRGAVVHVFEPEDAKIVFQSDGKMPVITPLQETTQQYRKMRGFNPGLGNLNGEPWYRLRSAAQQSMMRPQAVKQYLPLVNAVANDFVRFIEENRSSDKNSEINMRMAGGRWSLESAGLLIFEKRLGVFTEEAGQWADDLIETNRNIFILSGDLAYSLPLYRYISTPKWKKFVKFEDAFYNEAHKLINETIHRLRKENTADKDLKFVSHLARNPELTDQDISILMLSMFSDGLSTTSPTLIYNLYNIAKHPKVQEKLFREIDSVLAKRNDIMAADLANLPYLKACIKESFRLFPIGTDISRIPQTDLVLSGYRIPAGTPIEINTNVLSQSEKLYKKPKQFIPERWLRGDTGVEVHDSHPFAFLPFGHGPRMCAGRRFAEQDLQVALAKLVRKFHINFFYGTLTQKYETLLLPHGCCKFQFLPRSKTTKK</sequence>
<evidence type="ECO:0000313" key="11">
    <source>
        <dbReference type="WBParaSite" id="L893_g1642.t1"/>
    </source>
</evidence>
<dbReference type="SUPFAM" id="SSF48264">
    <property type="entry name" value="Cytochrome P450"/>
    <property type="match status" value="1"/>
</dbReference>
<keyword evidence="7 9" id="KW-0503">Monooxygenase</keyword>
<evidence type="ECO:0000256" key="4">
    <source>
        <dbReference type="ARBA" id="ARBA00022723"/>
    </source>
</evidence>
<evidence type="ECO:0000256" key="3">
    <source>
        <dbReference type="ARBA" id="ARBA00022617"/>
    </source>
</evidence>
<name>A0A1I7YHL0_9BILA</name>
<dbReference type="PRINTS" id="PR00463">
    <property type="entry name" value="EP450I"/>
</dbReference>
<dbReference type="CDD" id="cd11054">
    <property type="entry name" value="CYP24A1-like"/>
    <property type="match status" value="1"/>
</dbReference>
<keyword evidence="5 9" id="KW-0560">Oxidoreductase</keyword>
<dbReference type="GO" id="GO:0004497">
    <property type="term" value="F:monooxygenase activity"/>
    <property type="evidence" value="ECO:0007669"/>
    <property type="project" value="UniProtKB-KW"/>
</dbReference>
<organism evidence="10 11">
    <name type="scientific">Steinernema glaseri</name>
    <dbReference type="NCBI Taxonomy" id="37863"/>
    <lineage>
        <taxon>Eukaryota</taxon>
        <taxon>Metazoa</taxon>
        <taxon>Ecdysozoa</taxon>
        <taxon>Nematoda</taxon>
        <taxon>Chromadorea</taxon>
        <taxon>Rhabditida</taxon>
        <taxon>Tylenchina</taxon>
        <taxon>Panagrolaimomorpha</taxon>
        <taxon>Strongyloidoidea</taxon>
        <taxon>Steinernematidae</taxon>
        <taxon>Steinernema</taxon>
    </lineage>
</organism>
<dbReference type="PANTHER" id="PTHR24279">
    <property type="entry name" value="CYTOCHROME P450"/>
    <property type="match status" value="1"/>
</dbReference>
<protein>
    <submittedName>
        <fullName evidence="11">Cytochrome P450 CYP44</fullName>
    </submittedName>
</protein>
<dbReference type="InterPro" id="IPR017972">
    <property type="entry name" value="Cyt_P450_CS"/>
</dbReference>
<comment type="similarity">
    <text evidence="2 9">Belongs to the cytochrome P450 family.</text>
</comment>
<evidence type="ECO:0000256" key="1">
    <source>
        <dbReference type="ARBA" id="ARBA00001971"/>
    </source>
</evidence>
<dbReference type="PRINTS" id="PR00385">
    <property type="entry name" value="P450"/>
</dbReference>
<keyword evidence="4 8" id="KW-0479">Metal-binding</keyword>
<dbReference type="GO" id="GO:0020037">
    <property type="term" value="F:heme binding"/>
    <property type="evidence" value="ECO:0007669"/>
    <property type="project" value="InterPro"/>
</dbReference>
<dbReference type="Gene3D" id="1.10.630.10">
    <property type="entry name" value="Cytochrome P450"/>
    <property type="match status" value="1"/>
</dbReference>
<feature type="binding site" description="axial binding residue" evidence="8">
    <location>
        <position position="444"/>
    </location>
    <ligand>
        <name>heme</name>
        <dbReference type="ChEBI" id="CHEBI:30413"/>
    </ligand>
    <ligandPart>
        <name>Fe</name>
        <dbReference type="ChEBI" id="CHEBI:18248"/>
    </ligandPart>
</feature>
<evidence type="ECO:0000256" key="6">
    <source>
        <dbReference type="ARBA" id="ARBA00023004"/>
    </source>
</evidence>
<proteinExistence type="inferred from homology"/>
<keyword evidence="3 8" id="KW-0349">Heme</keyword>
<dbReference type="PROSITE" id="PS00086">
    <property type="entry name" value="CYTOCHROME_P450"/>
    <property type="match status" value="1"/>
</dbReference>
<evidence type="ECO:0000256" key="7">
    <source>
        <dbReference type="ARBA" id="ARBA00023033"/>
    </source>
</evidence>
<dbReference type="InterPro" id="IPR001128">
    <property type="entry name" value="Cyt_P450"/>
</dbReference>
<dbReference type="InterPro" id="IPR050479">
    <property type="entry name" value="CYP11_CYP27_families"/>
</dbReference>
<evidence type="ECO:0000256" key="9">
    <source>
        <dbReference type="RuleBase" id="RU000461"/>
    </source>
</evidence>
<dbReference type="GO" id="GO:0005506">
    <property type="term" value="F:iron ion binding"/>
    <property type="evidence" value="ECO:0007669"/>
    <property type="project" value="InterPro"/>
</dbReference>
<dbReference type="WBParaSite" id="L893_g1642.t1">
    <property type="protein sequence ID" value="L893_g1642.t1"/>
    <property type="gene ID" value="L893_g1642"/>
</dbReference>
<dbReference type="InterPro" id="IPR036396">
    <property type="entry name" value="Cyt_P450_sf"/>
</dbReference>
<dbReference type="InterPro" id="IPR002401">
    <property type="entry name" value="Cyt_P450_E_grp-I"/>
</dbReference>
<dbReference type="AlphaFoldDB" id="A0A1I7YHL0"/>
<accession>A0A1I7YHL0</accession>
<keyword evidence="10" id="KW-1185">Reference proteome</keyword>